<evidence type="ECO:0008006" key="4">
    <source>
        <dbReference type="Google" id="ProtNLM"/>
    </source>
</evidence>
<dbReference type="Proteomes" id="UP000785200">
    <property type="component" value="Unassembled WGS sequence"/>
</dbReference>
<reference evidence="2" key="1">
    <citation type="submission" date="2019-07" db="EMBL/GenBank/DDBJ databases">
        <title>Hyphodiscus hymeniophilus genome sequencing and assembly.</title>
        <authorList>
            <person name="Kramer G."/>
            <person name="Nodwell J."/>
        </authorList>
    </citation>
    <scope>NUCLEOTIDE SEQUENCE</scope>
    <source>
        <strain evidence="2">ATCC 34498</strain>
    </source>
</reference>
<sequence length="665" mass="74687">MLPRRASPPREDLPDYIVGIDFGQTYTGVVWTNLLNTSPTQSIRDWPGLPPDSVETKVPTKIAYPRNGEEPRWGFLCDSDDEYHEVAEVRDHFKIYLDQDALGAAYHNGVRDMPETVAEATGLITDYLRQIHQHVKISLESATGSWRDKKVEFVFSLPTTWNSLDTTNRFSEAIRAAGFTADNPEKHSAKLELTEAEAAAVYMATNPQFTLVKGDIVLICDAGGGTTDLGLIEIMDGSPEAPALKQVAAVKGVGIGSTMIDRAFELLVQRRLDEYPDNNLPDDLAHKLARCGSFQSIKHNFGMRAATQTSYKIPLDRLGLGISHELSLSNLGIEAGKIVFSKLEIQALFDMQIRGIIKQIDKQLNWMKSNRPNDHVVRVSRLGRLRTQSNNRTDIQQRILVLSGGLGGSQYVKHEIHTHYLANRPSKGPNMLILKSHEPRLAVVKGLVIDRRQKLISGAATLKTRIARASYGVLCREQYDPAVHIGAKTEPDPFNKKLKWALRQIDWLTKKGDTIDTDSSIERPFSRRLLPGDKNRKFDTTIVISHEDRDKLPRSFDGPGAYKLCTIQSDLKEVLEDEFELRNKRGWPFQGKKYYVAKFAVRMIIAPADLKFELWFNGKRYNRGHDPLSIEWDQAGASKRPSSSDSPGPAADGWEVYTPKHVRSP</sequence>
<comment type="caution">
    <text evidence="2">The sequence shown here is derived from an EMBL/GenBank/DDBJ whole genome shotgun (WGS) entry which is preliminary data.</text>
</comment>
<dbReference type="PANTHER" id="PTHR42749">
    <property type="entry name" value="CELL SHAPE-DETERMINING PROTEIN MREB"/>
    <property type="match status" value="1"/>
</dbReference>
<feature type="region of interest" description="Disordered" evidence="1">
    <location>
        <begin position="632"/>
        <end position="665"/>
    </location>
</feature>
<dbReference type="EMBL" id="VNKQ01000016">
    <property type="protein sequence ID" value="KAG0646336.1"/>
    <property type="molecule type" value="Genomic_DNA"/>
</dbReference>
<protein>
    <recommendedName>
        <fullName evidence="4">Hsp70 family chaperone</fullName>
    </recommendedName>
</protein>
<dbReference type="CDD" id="cd10170">
    <property type="entry name" value="ASKHA_NBD_HSP70"/>
    <property type="match status" value="1"/>
</dbReference>
<accession>A0A9P7AUC2</accession>
<name>A0A9P7AUC2_9HELO</name>
<evidence type="ECO:0000313" key="3">
    <source>
        <dbReference type="Proteomes" id="UP000785200"/>
    </source>
</evidence>
<evidence type="ECO:0000313" key="2">
    <source>
        <dbReference type="EMBL" id="KAG0646336.1"/>
    </source>
</evidence>
<dbReference type="SUPFAM" id="SSF53067">
    <property type="entry name" value="Actin-like ATPase domain"/>
    <property type="match status" value="2"/>
</dbReference>
<dbReference type="Gene3D" id="3.30.420.40">
    <property type="match status" value="1"/>
</dbReference>
<dbReference type="AlphaFoldDB" id="A0A9P7AUC2"/>
<keyword evidence="3" id="KW-1185">Reference proteome</keyword>
<organism evidence="2 3">
    <name type="scientific">Hyphodiscus hymeniophilus</name>
    <dbReference type="NCBI Taxonomy" id="353542"/>
    <lineage>
        <taxon>Eukaryota</taxon>
        <taxon>Fungi</taxon>
        <taxon>Dikarya</taxon>
        <taxon>Ascomycota</taxon>
        <taxon>Pezizomycotina</taxon>
        <taxon>Leotiomycetes</taxon>
        <taxon>Helotiales</taxon>
        <taxon>Hyphodiscaceae</taxon>
        <taxon>Hyphodiscus</taxon>
    </lineage>
</organism>
<dbReference type="PANTHER" id="PTHR42749:SF1">
    <property type="entry name" value="CELL SHAPE-DETERMINING PROTEIN MREB"/>
    <property type="match status" value="1"/>
</dbReference>
<gene>
    <name evidence="2" type="ORF">D0Z07_8424</name>
</gene>
<feature type="compositionally biased region" description="Low complexity" evidence="1">
    <location>
        <begin position="641"/>
        <end position="653"/>
    </location>
</feature>
<evidence type="ECO:0000256" key="1">
    <source>
        <dbReference type="SAM" id="MobiDB-lite"/>
    </source>
</evidence>
<dbReference type="InterPro" id="IPR043129">
    <property type="entry name" value="ATPase_NBD"/>
</dbReference>
<proteinExistence type="predicted"/>
<dbReference type="OrthoDB" id="2394218at2759"/>